<dbReference type="EMBL" id="CAJVQB010002586">
    <property type="protein sequence ID" value="CAG8580252.1"/>
    <property type="molecule type" value="Genomic_DNA"/>
</dbReference>
<keyword evidence="3" id="KW-1185">Reference proteome</keyword>
<evidence type="ECO:0000256" key="1">
    <source>
        <dbReference type="SAM" id="MobiDB-lite"/>
    </source>
</evidence>
<feature type="compositionally biased region" description="Basic residues" evidence="1">
    <location>
        <begin position="1"/>
        <end position="12"/>
    </location>
</feature>
<proteinExistence type="predicted"/>
<reference evidence="2 3" key="1">
    <citation type="submission" date="2021-06" db="EMBL/GenBank/DDBJ databases">
        <authorList>
            <person name="Kallberg Y."/>
            <person name="Tangrot J."/>
            <person name="Rosling A."/>
        </authorList>
    </citation>
    <scope>NUCLEOTIDE SEQUENCE [LARGE SCALE GENOMIC DNA]</scope>
    <source>
        <strain evidence="2 3">120-4 pot B 10/14</strain>
    </source>
</reference>
<protein>
    <submittedName>
        <fullName evidence="2">24192_t:CDS:1</fullName>
    </submittedName>
</protein>
<name>A0ABN7UHK2_GIGMA</name>
<organism evidence="2 3">
    <name type="scientific">Gigaspora margarita</name>
    <dbReference type="NCBI Taxonomy" id="4874"/>
    <lineage>
        <taxon>Eukaryota</taxon>
        <taxon>Fungi</taxon>
        <taxon>Fungi incertae sedis</taxon>
        <taxon>Mucoromycota</taxon>
        <taxon>Glomeromycotina</taxon>
        <taxon>Glomeromycetes</taxon>
        <taxon>Diversisporales</taxon>
        <taxon>Gigasporaceae</taxon>
        <taxon>Gigaspora</taxon>
    </lineage>
</organism>
<comment type="caution">
    <text evidence="2">The sequence shown here is derived from an EMBL/GenBank/DDBJ whole genome shotgun (WGS) entry which is preliminary data.</text>
</comment>
<feature type="compositionally biased region" description="Basic residues" evidence="1">
    <location>
        <begin position="33"/>
        <end position="47"/>
    </location>
</feature>
<evidence type="ECO:0000313" key="3">
    <source>
        <dbReference type="Proteomes" id="UP000789901"/>
    </source>
</evidence>
<dbReference type="Proteomes" id="UP000789901">
    <property type="component" value="Unassembled WGS sequence"/>
</dbReference>
<gene>
    <name evidence="2" type="ORF">GMARGA_LOCUS5912</name>
</gene>
<evidence type="ECO:0000313" key="2">
    <source>
        <dbReference type="EMBL" id="CAG8580252.1"/>
    </source>
</evidence>
<feature type="region of interest" description="Disordered" evidence="1">
    <location>
        <begin position="1"/>
        <end position="67"/>
    </location>
</feature>
<sequence>MKKKLSQQKNKSKALEGRSSIKLSTSKSEVPKKEKHTIKKAKHKKGKAAANQSTNKLSPNKRAKTKH</sequence>
<accession>A0ABN7UHK2</accession>